<dbReference type="eggNOG" id="ENOG502TDFT">
    <property type="taxonomic scope" value="Eukaryota"/>
</dbReference>
<evidence type="ECO:0000313" key="1">
    <source>
        <dbReference type="EMBL" id="EER35868.1"/>
    </source>
</evidence>
<dbReference type="EMBL" id="GG692395">
    <property type="protein sequence ID" value="EER35868.1"/>
    <property type="molecule type" value="Genomic_DNA"/>
</dbReference>
<gene>
    <name evidence="1" type="ORF">CTRG_00607</name>
</gene>
<name>C5M3G8_CANTT</name>
<organism evidence="1 2">
    <name type="scientific">Candida tropicalis (strain ATCC MYA-3404 / T1)</name>
    <name type="common">Yeast</name>
    <dbReference type="NCBI Taxonomy" id="294747"/>
    <lineage>
        <taxon>Eukaryota</taxon>
        <taxon>Fungi</taxon>
        <taxon>Dikarya</taxon>
        <taxon>Ascomycota</taxon>
        <taxon>Saccharomycotina</taxon>
        <taxon>Pichiomycetes</taxon>
        <taxon>Debaryomycetaceae</taxon>
        <taxon>Candida/Lodderomyces clade</taxon>
        <taxon>Candida</taxon>
    </lineage>
</organism>
<dbReference type="HOGENOM" id="CLU_084555_0_0_1"/>
<evidence type="ECO:0000313" key="2">
    <source>
        <dbReference type="Proteomes" id="UP000002037"/>
    </source>
</evidence>
<keyword evidence="2" id="KW-1185">Reference proteome</keyword>
<proteinExistence type="predicted"/>
<accession>C5M3G8</accession>
<reference evidence="1 2" key="1">
    <citation type="journal article" date="2009" name="Nature">
        <title>Evolution of pathogenicity and sexual reproduction in eight Candida genomes.</title>
        <authorList>
            <person name="Butler G."/>
            <person name="Rasmussen M.D."/>
            <person name="Lin M.F."/>
            <person name="Santos M.A."/>
            <person name="Sakthikumar S."/>
            <person name="Munro C.A."/>
            <person name="Rheinbay E."/>
            <person name="Grabherr M."/>
            <person name="Forche A."/>
            <person name="Reedy J.L."/>
            <person name="Agrafioti I."/>
            <person name="Arnaud M.B."/>
            <person name="Bates S."/>
            <person name="Brown A.J."/>
            <person name="Brunke S."/>
            <person name="Costanzo M.C."/>
            <person name="Fitzpatrick D.A."/>
            <person name="de Groot P.W."/>
            <person name="Harris D."/>
            <person name="Hoyer L.L."/>
            <person name="Hube B."/>
            <person name="Klis F.M."/>
            <person name="Kodira C."/>
            <person name="Lennard N."/>
            <person name="Logue M.E."/>
            <person name="Martin R."/>
            <person name="Neiman A.M."/>
            <person name="Nikolaou E."/>
            <person name="Quail M.A."/>
            <person name="Quinn J."/>
            <person name="Santos M.C."/>
            <person name="Schmitzberger F.F."/>
            <person name="Sherlock G."/>
            <person name="Shah P."/>
            <person name="Silverstein K.A."/>
            <person name="Skrzypek M.S."/>
            <person name="Soll D."/>
            <person name="Staggs R."/>
            <person name="Stansfield I."/>
            <person name="Stumpf M.P."/>
            <person name="Sudbery P.E."/>
            <person name="Srikantha T."/>
            <person name="Zeng Q."/>
            <person name="Berman J."/>
            <person name="Berriman M."/>
            <person name="Heitman J."/>
            <person name="Gow N.A."/>
            <person name="Lorenz M.C."/>
            <person name="Birren B.W."/>
            <person name="Kellis M."/>
            <person name="Cuomo C.A."/>
        </authorList>
    </citation>
    <scope>NUCLEOTIDE SEQUENCE [LARGE SCALE GENOMIC DNA]</scope>
    <source>
        <strain evidence="2">ATCC MYA-3404 / T1</strain>
    </source>
</reference>
<dbReference type="Proteomes" id="UP000002037">
    <property type="component" value="Unassembled WGS sequence"/>
</dbReference>
<dbReference type="OrthoDB" id="4023279at2759"/>
<dbReference type="VEuPathDB" id="FungiDB:CTRG_00607"/>
<protein>
    <submittedName>
        <fullName evidence="1">Uncharacterized protein</fullName>
    </submittedName>
</protein>
<dbReference type="RefSeq" id="XP_002545826.1">
    <property type="nucleotide sequence ID" value="XM_002545780.1"/>
</dbReference>
<sequence length="200" mass="23591">MPDPTSYPLTNYYFLLKTENLNPLIDAINQISEEITHNQTILDSLSSTIIKENTLSSSSSSTTTTTNGNNIINDPLHYLLEQKYNLPKRSNKLKNSQEYIEYLLNDINKLKKIQYQKKLRNKELYKILNKYQDEIINNLLPGLRQLINDILINKNNMIKSLEDKKNHVVINQIYNDYLNYVRFVWNIFDKLKTLCELMNQ</sequence>
<dbReference type="AlphaFoldDB" id="C5M3G8"/>
<dbReference type="GeneID" id="8296892"/>
<dbReference type="KEGG" id="ctp:CTRG_00607"/>